<organism evidence="1 2">
    <name type="scientific">Xenoophorus captivus</name>
    <dbReference type="NCBI Taxonomy" id="1517983"/>
    <lineage>
        <taxon>Eukaryota</taxon>
        <taxon>Metazoa</taxon>
        <taxon>Chordata</taxon>
        <taxon>Craniata</taxon>
        <taxon>Vertebrata</taxon>
        <taxon>Euteleostomi</taxon>
        <taxon>Actinopterygii</taxon>
        <taxon>Neopterygii</taxon>
        <taxon>Teleostei</taxon>
        <taxon>Neoteleostei</taxon>
        <taxon>Acanthomorphata</taxon>
        <taxon>Ovalentaria</taxon>
        <taxon>Atherinomorphae</taxon>
        <taxon>Cyprinodontiformes</taxon>
        <taxon>Goodeidae</taxon>
        <taxon>Xenoophorus</taxon>
    </lineage>
</organism>
<proteinExistence type="predicted"/>
<comment type="caution">
    <text evidence="1">The sequence shown here is derived from an EMBL/GenBank/DDBJ whole genome shotgun (WGS) entry which is preliminary data.</text>
</comment>
<dbReference type="Proteomes" id="UP001434883">
    <property type="component" value="Unassembled WGS sequence"/>
</dbReference>
<evidence type="ECO:0000313" key="1">
    <source>
        <dbReference type="EMBL" id="MEQ2217446.1"/>
    </source>
</evidence>
<keyword evidence="2" id="KW-1185">Reference proteome</keyword>
<protein>
    <submittedName>
        <fullName evidence="1">Uncharacterized protein</fullName>
    </submittedName>
</protein>
<sequence length="100" mass="11596">MCYSLFKILFLPLRFLSSCPSSVKSRFLWSTTIAFLIYRFFLLSFGSLQLLQGLWATFLNNALLTSHSFRFKSMSWWVCSCAKLFPFSDDALNSALRDIL</sequence>
<dbReference type="EMBL" id="JAHRIN010075849">
    <property type="protein sequence ID" value="MEQ2217446.1"/>
    <property type="molecule type" value="Genomic_DNA"/>
</dbReference>
<reference evidence="1 2" key="1">
    <citation type="submission" date="2021-06" db="EMBL/GenBank/DDBJ databases">
        <authorList>
            <person name="Palmer J.M."/>
        </authorList>
    </citation>
    <scope>NUCLEOTIDE SEQUENCE [LARGE SCALE GENOMIC DNA]</scope>
    <source>
        <strain evidence="1 2">XC_2019</strain>
        <tissue evidence="1">Muscle</tissue>
    </source>
</reference>
<name>A0ABV0SC33_9TELE</name>
<evidence type="ECO:0000313" key="2">
    <source>
        <dbReference type="Proteomes" id="UP001434883"/>
    </source>
</evidence>
<accession>A0ABV0SC33</accession>
<gene>
    <name evidence="1" type="ORF">XENOCAPTIV_010493</name>
</gene>